<gene>
    <name evidence="3" type="ORF">BN424_97</name>
</gene>
<dbReference type="AlphaFoldDB" id="K8E1I4"/>
<keyword evidence="1" id="KW-0175">Coiled coil</keyword>
<name>K8E1I4_CARML</name>
<sequence length="347" mass="37989">MKATKVFGKKIIGIVVVALFIVVGCGNKGQEAYDTAMEKGIQSVVSEEYAKAEVSFELALESNKEDKKATLYLNQVQKYVQAKAEFEKKDYSGAQKTLEKVLKPKDGLKEILKAADKLNQEIEATQKEVSANDEKLAEATRLTDAKSYQESNGILDQLLKQDLGEMASGFKEKCEALKQKNDTALEEASQQAQEKEAKEAAEASPQVPAKLISNKDDAFNYVQVKMPQAGNLTYISYEAGVYHFSADSGQAGWHITVDEAGNLTEEKVEDQSPVANSDTDGWAPGVKESAILSIKENGYLAQDAVEGVNYYFSNRDDTYTQLIGELPGGSEKLPIVTINKKTGDYHG</sequence>
<dbReference type="OrthoDB" id="9996942at2"/>
<dbReference type="EMBL" id="HE999757">
    <property type="protein sequence ID" value="CCO09580.2"/>
    <property type="molecule type" value="Genomic_DNA"/>
</dbReference>
<reference evidence="4" key="1">
    <citation type="journal article" date="2013" name="Genome Announc.">
        <title>Complete Chromosome Sequence of Carnobacterium maltaromaticum LMA 28.</title>
        <authorList>
            <person name="Cailliez-Grimal C."/>
            <person name="Chaillou S."/>
            <person name="Anba-Mondoloni J."/>
            <person name="Loux V."/>
            <person name="Afzal M.I."/>
            <person name="Rahman A."/>
            <person name="Kergourlay G."/>
            <person name="Champomier-Verges M.C."/>
            <person name="Zagorec M."/>
            <person name="Dalgaard P."/>
            <person name="Leisner J.J."/>
            <person name="Prevost H."/>
            <person name="Revol-Junelles A.M."/>
            <person name="Borges F."/>
        </authorList>
    </citation>
    <scope>NUCLEOTIDE SEQUENCE</scope>
    <source>
        <strain evidence="4">LMA28</strain>
    </source>
</reference>
<proteinExistence type="predicted"/>
<dbReference type="PROSITE" id="PS51257">
    <property type="entry name" value="PROKAR_LIPOPROTEIN"/>
    <property type="match status" value="1"/>
</dbReference>
<keyword evidence="3" id="KW-0449">Lipoprotein</keyword>
<dbReference type="InterPro" id="IPR011990">
    <property type="entry name" value="TPR-like_helical_dom_sf"/>
</dbReference>
<dbReference type="Proteomes" id="UP000000212">
    <property type="component" value="Chromosome"/>
</dbReference>
<evidence type="ECO:0000313" key="3">
    <source>
        <dbReference type="EMBL" id="CCO09580.2"/>
    </source>
</evidence>
<dbReference type="HOGENOM" id="CLU_798526_0_0_9"/>
<protein>
    <submittedName>
        <fullName evidence="3">Lipoprotein</fullName>
    </submittedName>
</protein>
<dbReference type="RefSeq" id="WP_015075157.1">
    <property type="nucleotide sequence ID" value="NC_019425.2"/>
</dbReference>
<feature type="coiled-coil region" evidence="1">
    <location>
        <begin position="105"/>
        <end position="135"/>
    </location>
</feature>
<dbReference type="STRING" id="1234679.BN424_97"/>
<dbReference type="eggNOG" id="ENOG5033C2F">
    <property type="taxonomic scope" value="Bacteria"/>
</dbReference>
<organism evidence="3 4">
    <name type="scientific">Carnobacterium maltaromaticum LMA28</name>
    <dbReference type="NCBI Taxonomy" id="1234679"/>
    <lineage>
        <taxon>Bacteria</taxon>
        <taxon>Bacillati</taxon>
        <taxon>Bacillota</taxon>
        <taxon>Bacilli</taxon>
        <taxon>Lactobacillales</taxon>
        <taxon>Carnobacteriaceae</taxon>
        <taxon>Carnobacterium</taxon>
    </lineage>
</organism>
<keyword evidence="4" id="KW-1185">Reference proteome</keyword>
<feature type="region of interest" description="Disordered" evidence="2">
    <location>
        <begin position="181"/>
        <end position="206"/>
    </location>
</feature>
<dbReference type="SUPFAM" id="SSF48452">
    <property type="entry name" value="TPR-like"/>
    <property type="match status" value="1"/>
</dbReference>
<evidence type="ECO:0000313" key="4">
    <source>
        <dbReference type="Proteomes" id="UP000000212"/>
    </source>
</evidence>
<evidence type="ECO:0000256" key="1">
    <source>
        <dbReference type="SAM" id="Coils"/>
    </source>
</evidence>
<dbReference type="KEGG" id="cml:BN424_97"/>
<accession>K8E1I4</accession>
<evidence type="ECO:0000256" key="2">
    <source>
        <dbReference type="SAM" id="MobiDB-lite"/>
    </source>
</evidence>